<keyword evidence="10" id="KW-0732">Signal</keyword>
<evidence type="ECO:0000256" key="1">
    <source>
        <dbReference type="ARBA" id="ARBA00001049"/>
    </source>
</evidence>
<gene>
    <name evidence="11" type="primary">ggt</name>
    <name evidence="11" type="ORF">L3081_12980</name>
</gene>
<sequence>MTFKKIFTVSTVCLLLSSNALFANPIPSEKIPNTQREAREPEAATGLVEKKAAKSKEFMVVAANPYASEAGFKILEQGGSAVDAAIAVQLVLALVEPQSSGIGGGTFMLHWDNVNKKMTTYDGRETAPSSATSSLFLDAHGNPLKWIDAVVGGRSVGVPGLFATLKKAHEQYGKLEWAKLFEQAIALADNGFVVSARLEKLLSMNFNPGLHVLPEINHYFFPNGTSVKAGDILVNKKLAKVFRSVAKEGIDVFYKGWIAKKIIEKIQHSAISPGLLSMQDMATYQVIERDPVCGDYREFRVCGMAPPSSGGIAVIQILGQLERFELAKYRPNGLDAIHLFTQSSRLAFADRNRYVADADFVTVPVSGLINPSYLATRSALINSDKDMGFAVSGTPEGAVALADDNAIERPSTSHFNVIDGQGNAVSMTSSIENGFGSALMVEGFILNNQLTDFSLAPKKNGRWVANRVQANKRPRSSMSPTMVFNKDNTLKLLVGSPGGSRIINYVVQTIIGVLDWQLDPQEAINLSKITNRNDVTTLERGTNAELLKPFLEAKGHKVQLRDLNSGVHAIEVTASGFIGGADPRREGVALGK</sequence>
<comment type="PTM">
    <text evidence="9">Cleaved by autocatalysis into a large and a small subunit.</text>
</comment>
<dbReference type="PANTHER" id="PTHR43199">
    <property type="entry name" value="GLUTATHIONE HYDROLASE"/>
    <property type="match status" value="1"/>
</dbReference>
<comment type="similarity">
    <text evidence="3 9">Belongs to the gamma-glutamyltransferase family.</text>
</comment>
<evidence type="ECO:0000256" key="8">
    <source>
        <dbReference type="ARBA" id="ARBA00047417"/>
    </source>
</evidence>
<keyword evidence="6 9" id="KW-0865">Zymogen</keyword>
<dbReference type="InterPro" id="IPR029055">
    <property type="entry name" value="Ntn_hydrolases_N"/>
</dbReference>
<comment type="pathway">
    <text evidence="9">Sulfur metabolism; glutathione metabolism.</text>
</comment>
<evidence type="ECO:0000256" key="2">
    <source>
        <dbReference type="ARBA" id="ARBA00001089"/>
    </source>
</evidence>
<dbReference type="InterPro" id="IPR051792">
    <property type="entry name" value="GGT_bact"/>
</dbReference>
<evidence type="ECO:0000256" key="3">
    <source>
        <dbReference type="ARBA" id="ARBA00009381"/>
    </source>
</evidence>
<dbReference type="Proteomes" id="UP001139646">
    <property type="component" value="Unassembled WGS sequence"/>
</dbReference>
<evidence type="ECO:0000313" key="11">
    <source>
        <dbReference type="EMBL" id="MCI2284131.1"/>
    </source>
</evidence>
<protein>
    <recommendedName>
        <fullName evidence="9">Glutathione hydrolase proenzyme</fullName>
        <ecNumber evidence="9">2.3.2.2</ecNumber>
        <ecNumber evidence="9">3.4.19.13</ecNumber>
    </recommendedName>
    <component>
        <recommendedName>
            <fullName evidence="9">Glutathione hydrolase large chain</fullName>
        </recommendedName>
    </component>
    <component>
        <recommendedName>
            <fullName evidence="9">Glutathione hydrolase small chain</fullName>
        </recommendedName>
    </component>
</protein>
<dbReference type="SUPFAM" id="SSF56235">
    <property type="entry name" value="N-terminal nucleophile aminohydrolases (Ntn hydrolases)"/>
    <property type="match status" value="1"/>
</dbReference>
<organism evidence="11 12">
    <name type="scientific">Colwellia maritima</name>
    <dbReference type="NCBI Taxonomy" id="2912588"/>
    <lineage>
        <taxon>Bacteria</taxon>
        <taxon>Pseudomonadati</taxon>
        <taxon>Pseudomonadota</taxon>
        <taxon>Gammaproteobacteria</taxon>
        <taxon>Alteromonadales</taxon>
        <taxon>Colwelliaceae</taxon>
        <taxon>Colwellia</taxon>
    </lineage>
</organism>
<feature type="chain" id="PRO_5045130268" description="Glutathione hydrolase proenzyme" evidence="10">
    <location>
        <begin position="24"/>
        <end position="592"/>
    </location>
</feature>
<dbReference type="GO" id="GO:0103068">
    <property type="term" value="F:leukotriene C4 gamma-glutamyl transferase activity"/>
    <property type="evidence" value="ECO:0007669"/>
    <property type="project" value="UniProtKB-EC"/>
</dbReference>
<keyword evidence="5 9" id="KW-0378">Hydrolase</keyword>
<comment type="catalytic activity">
    <reaction evidence="8 9">
        <text>an N-terminal (5-L-glutamyl)-[peptide] + an alpha-amino acid = 5-L-glutamyl amino acid + an N-terminal L-alpha-aminoacyl-[peptide]</text>
        <dbReference type="Rhea" id="RHEA:23904"/>
        <dbReference type="Rhea" id="RHEA-COMP:9780"/>
        <dbReference type="Rhea" id="RHEA-COMP:9795"/>
        <dbReference type="ChEBI" id="CHEBI:77644"/>
        <dbReference type="ChEBI" id="CHEBI:78597"/>
        <dbReference type="ChEBI" id="CHEBI:78599"/>
        <dbReference type="ChEBI" id="CHEBI:78608"/>
        <dbReference type="EC" id="2.3.2.2"/>
    </reaction>
</comment>
<dbReference type="InterPro" id="IPR043138">
    <property type="entry name" value="GGT_lsub"/>
</dbReference>
<comment type="catalytic activity">
    <reaction evidence="1 9">
        <text>an S-substituted glutathione + H2O = an S-substituted L-cysteinylglycine + L-glutamate</text>
        <dbReference type="Rhea" id="RHEA:59468"/>
        <dbReference type="ChEBI" id="CHEBI:15377"/>
        <dbReference type="ChEBI" id="CHEBI:29985"/>
        <dbReference type="ChEBI" id="CHEBI:90779"/>
        <dbReference type="ChEBI" id="CHEBI:143103"/>
        <dbReference type="EC" id="3.4.19.13"/>
    </reaction>
</comment>
<evidence type="ECO:0000256" key="9">
    <source>
        <dbReference type="RuleBase" id="RU368036"/>
    </source>
</evidence>
<keyword evidence="12" id="KW-1185">Reference proteome</keyword>
<keyword evidence="7 9" id="KW-0012">Acyltransferase</keyword>
<dbReference type="NCBIfam" id="TIGR00066">
    <property type="entry name" value="g_glut_trans"/>
    <property type="match status" value="1"/>
</dbReference>
<dbReference type="Gene3D" id="1.10.246.130">
    <property type="match status" value="1"/>
</dbReference>
<dbReference type="Pfam" id="PF01019">
    <property type="entry name" value="G_glu_transpept"/>
    <property type="match status" value="1"/>
</dbReference>
<feature type="signal peptide" evidence="10">
    <location>
        <begin position="1"/>
        <end position="23"/>
    </location>
</feature>
<dbReference type="PRINTS" id="PR01210">
    <property type="entry name" value="GGTRANSPTASE"/>
</dbReference>
<dbReference type="EC" id="2.3.2.2" evidence="9"/>
<evidence type="ECO:0000256" key="5">
    <source>
        <dbReference type="ARBA" id="ARBA00022801"/>
    </source>
</evidence>
<dbReference type="Gene3D" id="3.60.20.40">
    <property type="match status" value="1"/>
</dbReference>
<accession>A0ABS9X1Q4</accession>
<evidence type="ECO:0000256" key="7">
    <source>
        <dbReference type="ARBA" id="ARBA00023315"/>
    </source>
</evidence>
<keyword evidence="9" id="KW-0317">Glutathione biosynthesis</keyword>
<proteinExistence type="inferred from homology"/>
<evidence type="ECO:0000313" key="12">
    <source>
        <dbReference type="Proteomes" id="UP001139646"/>
    </source>
</evidence>
<dbReference type="RefSeq" id="WP_242286590.1">
    <property type="nucleotide sequence ID" value="NZ_JAKKSL010000002.1"/>
</dbReference>
<comment type="subunit">
    <text evidence="9">This enzyme consists of two polypeptide chains, which are synthesized in precursor form from a single polypeptide.</text>
</comment>
<dbReference type="EC" id="3.4.19.13" evidence="9"/>
<dbReference type="EMBL" id="JAKKSL010000002">
    <property type="protein sequence ID" value="MCI2284131.1"/>
    <property type="molecule type" value="Genomic_DNA"/>
</dbReference>
<name>A0ABS9X1Q4_9GAMM</name>
<comment type="caution">
    <text evidence="11">The sequence shown here is derived from an EMBL/GenBank/DDBJ whole genome shotgun (WGS) entry which is preliminary data.</text>
</comment>
<dbReference type="InterPro" id="IPR000101">
    <property type="entry name" value="GGT_peptidase"/>
</dbReference>
<reference evidence="11" key="1">
    <citation type="submission" date="2022-01" db="EMBL/GenBank/DDBJ databases">
        <title>Colwellia maritima, isolated from seawater.</title>
        <authorList>
            <person name="Kristyanto S."/>
            <person name="Jung J."/>
            <person name="Jeon C.O."/>
        </authorList>
    </citation>
    <scope>NUCLEOTIDE SEQUENCE</scope>
    <source>
        <strain evidence="11">MSW7</strain>
    </source>
</reference>
<keyword evidence="4 9" id="KW-0808">Transferase</keyword>
<evidence type="ECO:0000256" key="10">
    <source>
        <dbReference type="SAM" id="SignalP"/>
    </source>
</evidence>
<evidence type="ECO:0000256" key="4">
    <source>
        <dbReference type="ARBA" id="ARBA00022679"/>
    </source>
</evidence>
<dbReference type="PANTHER" id="PTHR43199:SF1">
    <property type="entry name" value="GLUTATHIONE HYDROLASE PROENZYME"/>
    <property type="match status" value="1"/>
</dbReference>
<evidence type="ECO:0000256" key="6">
    <source>
        <dbReference type="ARBA" id="ARBA00023145"/>
    </source>
</evidence>
<dbReference type="InterPro" id="IPR043137">
    <property type="entry name" value="GGT_ssub_C"/>
</dbReference>
<comment type="catalytic activity">
    <reaction evidence="2 9">
        <text>glutathione + H2O = L-cysteinylglycine + L-glutamate</text>
        <dbReference type="Rhea" id="RHEA:28807"/>
        <dbReference type="ChEBI" id="CHEBI:15377"/>
        <dbReference type="ChEBI" id="CHEBI:29985"/>
        <dbReference type="ChEBI" id="CHEBI:57925"/>
        <dbReference type="ChEBI" id="CHEBI:61694"/>
        <dbReference type="EC" id="3.4.19.13"/>
    </reaction>
</comment>